<feature type="compositionally biased region" description="Polar residues" evidence="1">
    <location>
        <begin position="1117"/>
        <end position="1128"/>
    </location>
</feature>
<dbReference type="OrthoDB" id="5956173at2759"/>
<evidence type="ECO:0000313" key="4">
    <source>
        <dbReference type="EnsemblMetazoa" id="CLYHEMP024243.1"/>
    </source>
</evidence>
<dbReference type="InterPro" id="IPR047187">
    <property type="entry name" value="SF1_C_Upf1"/>
</dbReference>
<evidence type="ECO:0000256" key="1">
    <source>
        <dbReference type="SAM" id="MobiDB-lite"/>
    </source>
</evidence>
<dbReference type="RefSeq" id="XP_066927525.1">
    <property type="nucleotide sequence ID" value="XM_067071424.1"/>
</dbReference>
<dbReference type="InterPro" id="IPR027417">
    <property type="entry name" value="P-loop_NTPase"/>
</dbReference>
<feature type="region of interest" description="Disordered" evidence="1">
    <location>
        <begin position="967"/>
        <end position="986"/>
    </location>
</feature>
<accession>A0A7M5XJC0</accession>
<feature type="domain" description="DNA2/NAM7 helicase-like C-terminal" evidence="3">
    <location>
        <begin position="667"/>
        <end position="864"/>
    </location>
</feature>
<protein>
    <submittedName>
        <fullName evidence="4">Uncharacterized protein</fullName>
    </submittedName>
</protein>
<dbReference type="InterPro" id="IPR041677">
    <property type="entry name" value="DNA2/NAM7_AAA_11"/>
</dbReference>
<dbReference type="CDD" id="cd18808">
    <property type="entry name" value="SF1_C_Upf1"/>
    <property type="match status" value="1"/>
</dbReference>
<evidence type="ECO:0000313" key="5">
    <source>
        <dbReference type="Proteomes" id="UP000594262"/>
    </source>
</evidence>
<dbReference type="InterPro" id="IPR045055">
    <property type="entry name" value="DNA2/NAM7-like"/>
</dbReference>
<feature type="compositionally biased region" description="Low complexity" evidence="1">
    <location>
        <begin position="1009"/>
        <end position="1028"/>
    </location>
</feature>
<dbReference type="PANTHER" id="PTHR10887:SF495">
    <property type="entry name" value="HELICASE SENATAXIN ISOFORM X1-RELATED"/>
    <property type="match status" value="1"/>
</dbReference>
<dbReference type="Gene3D" id="3.40.50.300">
    <property type="entry name" value="P-loop containing nucleotide triphosphate hydrolases"/>
    <property type="match status" value="3"/>
</dbReference>
<organism evidence="4 5">
    <name type="scientific">Clytia hemisphaerica</name>
    <dbReference type="NCBI Taxonomy" id="252671"/>
    <lineage>
        <taxon>Eukaryota</taxon>
        <taxon>Metazoa</taxon>
        <taxon>Cnidaria</taxon>
        <taxon>Hydrozoa</taxon>
        <taxon>Hydroidolina</taxon>
        <taxon>Leptothecata</taxon>
        <taxon>Obeliida</taxon>
        <taxon>Clytiidae</taxon>
        <taxon>Clytia</taxon>
    </lineage>
</organism>
<dbReference type="GO" id="GO:0004386">
    <property type="term" value="F:helicase activity"/>
    <property type="evidence" value="ECO:0007669"/>
    <property type="project" value="InterPro"/>
</dbReference>
<dbReference type="GO" id="GO:0001147">
    <property type="term" value="F:transcription termination site sequence-specific DNA binding"/>
    <property type="evidence" value="ECO:0007669"/>
    <property type="project" value="TreeGrafter"/>
</dbReference>
<feature type="domain" description="DNA2/NAM7 helicase helicase" evidence="2">
    <location>
        <begin position="467"/>
        <end position="574"/>
    </location>
</feature>
<dbReference type="InterPro" id="IPR041679">
    <property type="entry name" value="DNA2/NAM7-like_C"/>
</dbReference>
<proteinExistence type="predicted"/>
<evidence type="ECO:0000259" key="3">
    <source>
        <dbReference type="Pfam" id="PF13087"/>
    </source>
</evidence>
<dbReference type="PANTHER" id="PTHR10887">
    <property type="entry name" value="DNA2/NAM7 HELICASE FAMILY"/>
    <property type="match status" value="1"/>
</dbReference>
<evidence type="ECO:0000259" key="2">
    <source>
        <dbReference type="Pfam" id="PF13086"/>
    </source>
</evidence>
<dbReference type="Pfam" id="PF13086">
    <property type="entry name" value="AAA_11"/>
    <property type="match status" value="2"/>
</dbReference>
<dbReference type="GeneID" id="136814987"/>
<reference evidence="4" key="1">
    <citation type="submission" date="2021-01" db="UniProtKB">
        <authorList>
            <consortium name="EnsemblMetazoa"/>
        </authorList>
    </citation>
    <scope>IDENTIFICATION</scope>
</reference>
<dbReference type="Pfam" id="PF13087">
    <property type="entry name" value="AAA_12"/>
    <property type="match status" value="1"/>
</dbReference>
<feature type="region of interest" description="Disordered" evidence="1">
    <location>
        <begin position="1065"/>
        <end position="1133"/>
    </location>
</feature>
<feature type="compositionally biased region" description="Basic and acidic residues" evidence="1">
    <location>
        <begin position="1068"/>
        <end position="1079"/>
    </location>
</feature>
<feature type="region of interest" description="Disordered" evidence="1">
    <location>
        <begin position="996"/>
        <end position="1028"/>
    </location>
</feature>
<dbReference type="EnsemblMetazoa" id="CLYHEMT024243.1">
    <property type="protein sequence ID" value="CLYHEMP024243.1"/>
    <property type="gene ID" value="CLYHEMG024243"/>
</dbReference>
<dbReference type="SUPFAM" id="SSF52540">
    <property type="entry name" value="P-loop containing nucleoside triphosphate hydrolases"/>
    <property type="match status" value="1"/>
</dbReference>
<feature type="domain" description="DNA2/NAM7 helicase helicase" evidence="2">
    <location>
        <begin position="585"/>
        <end position="652"/>
    </location>
</feature>
<dbReference type="Proteomes" id="UP000594262">
    <property type="component" value="Unplaced"/>
</dbReference>
<dbReference type="GO" id="GO:0016604">
    <property type="term" value="C:nuclear body"/>
    <property type="evidence" value="ECO:0007669"/>
    <property type="project" value="TreeGrafter"/>
</dbReference>
<dbReference type="GO" id="GO:0006369">
    <property type="term" value="P:termination of RNA polymerase II transcription"/>
    <property type="evidence" value="ECO:0007669"/>
    <property type="project" value="TreeGrafter"/>
</dbReference>
<name>A0A7M5XJC0_9CNID</name>
<feature type="compositionally biased region" description="Polar residues" evidence="1">
    <location>
        <begin position="968"/>
        <end position="982"/>
    </location>
</feature>
<sequence>MASSWKHRKPPDDRIASQLMLCIMPQPCVFKESCPNAHSQDELNEWKRRLEFESNCIEQDYIEPETLEECREEIIQKMNESENPEHIKSIVREMIGGHVILCDENLYTMHLAPGKELFWVFTVKNTQSKATTKLEKVYFLNSSPHFHITSCVVNLKNRKVKSFKLSKGSNFWKNQIKIGSAKEIKVLVQFKAEKVGNYGQELIFDFGGYPKVVKRIGVQVENEESLTQFMKFDPKKEENNELGWRKNYKIKPFNSLQKDCDQGEIKYPLPTNIENLVLYDAFKHLDIRLTKSNYRQRLHTLLHIEEYQRRADLQCMTFHVEDFVVCLSEVKSRRMDCKTAAIELNDVVLELLTKLVGKSGKALLRINGYATPVRVFSEPIVYEVIVQNIVNGKLILEMNDQCFSIVKKSPIPVDIDVCFCLIDVFQSMHSAVENVNLDLLFPNMTLSKSLPESRKSLNMKDEELSVDQKHAIDVIMRPVVRAPVILLGPFGAGKTMTIACCIDRILSQADTRNKILLCTHSNSAADHYIEEYFHPKHQTSKSPYANQRNVPLRINWEHRYTSSVSDKVLTYCLQDLNTGLFASPKKEDLDKANIVICTLVTSESMYKLNLPKNYFTHIFIDEAAQAMEVEALVPLLMASPHTKIVLAGDHLQMGESLSSLTAKNLGLEKSLLERLFEYYPFDLEYKLKLLENFRSYKEIVDLSSHLFYEDSLICNKQRSDDVPFPVEFHGTEGEENLSNETPSYENMDEAFKILELIQQISTEENKDYKVELSSICVVAFYPAQVRRIRKVLRKNQLYPVRVESVNNIQGLEFDILLISTVRTYCNSTFNDESLSKDMGFFTNPKLLNTAITRARYRVFFVGDARALCTIGECKPCWKFIMRYCVLYNTFQNHESFVDLIDSIKTIEESRKAAENTNTADQNLDILERLELEENSPDSPLNSLPDLSHSPISKPNLFSSIVKSGEASPHTSFGSPTTSSYASPSKVIESPTVLSPVKEPIPQHSADTPSAKSTISSQSEASSSESLKLNHNVNWSTQSLSAQSKESLSSPYRNLVNQINDDILQDDNQSSKDVHPEEKPPSPFEKLVQSFSPFPPPINDGSATANPIFQPISPPNPMNTNQQSAFSQPNAPPGLPPNTQQMYQRSYSAEPVAIVQNPSFMHHPLYQRSTSSDGARHVSNPTNYQPIQNHPPGFRAPLYYNLPNIPQAIPFQPTGYNLLNRVAPGDVRFVHNPNLPTTGQPIRPVQYVLRPIFRPGIVSGHFSPNRQDLRIGSSVAPLPNTPYRHSIESKPTDLDQLIKQPNTTLNLQSNVSSDKPLSDSRQILTVAATCKLTLRHKIQFLHDYCVHVLESLNANSKITDYIKRSTINAFQDLDSCEGVPETMARKILTEVEVRMETNYTLVHDHITENTTIQSPDTTTKTFIDRIEKIDQKLLYLSVQQSNGSCKSDRTILLDFFWKMLTFELDICRTLEKGLTKFKDNNTSGIKFLEIKLSFLDVKLNEYQTLFEKFTFLNNEDPPSIFDKKEQSEWFATRRDDPYVREYQAAFDRRMARRLPSPTLPL</sequence>
<keyword evidence="5" id="KW-1185">Reference proteome</keyword>